<feature type="domain" description="EGF-like" evidence="12">
    <location>
        <begin position="148"/>
        <end position="180"/>
    </location>
</feature>
<dbReference type="SMART" id="SM00469">
    <property type="entry name" value="WIF"/>
    <property type="match status" value="1"/>
</dbReference>
<dbReference type="InterPro" id="IPR003306">
    <property type="entry name" value="WIF"/>
</dbReference>
<dbReference type="SMART" id="SM00181">
    <property type="entry name" value="EGF"/>
    <property type="match status" value="4"/>
</dbReference>
<dbReference type="PROSITE" id="PS50814">
    <property type="entry name" value="WIF"/>
    <property type="match status" value="1"/>
</dbReference>
<evidence type="ECO:0000259" key="13">
    <source>
        <dbReference type="PROSITE" id="PS50814"/>
    </source>
</evidence>
<proteinExistence type="predicted"/>
<dbReference type="GO" id="GO:0009986">
    <property type="term" value="C:cell surface"/>
    <property type="evidence" value="ECO:0007669"/>
    <property type="project" value="TreeGrafter"/>
</dbReference>
<dbReference type="AlphaFoldDB" id="A0A8C4QV12"/>
<keyword evidence="5" id="KW-0964">Secreted</keyword>
<keyword evidence="9 11" id="KW-1015">Disulfide bond</keyword>
<name>A0A8C4QV12_EPTBU</name>
<evidence type="ECO:0000256" key="11">
    <source>
        <dbReference type="PROSITE-ProRule" id="PRU00076"/>
    </source>
</evidence>
<comment type="caution">
    <text evidence="11">Lacks conserved residue(s) required for the propagation of feature annotation.</text>
</comment>
<dbReference type="Pfam" id="PF02019">
    <property type="entry name" value="WIF"/>
    <property type="match status" value="1"/>
</dbReference>
<evidence type="ECO:0000256" key="7">
    <source>
        <dbReference type="ARBA" id="ARBA00022687"/>
    </source>
</evidence>
<feature type="disulfide bond" evidence="11">
    <location>
        <begin position="152"/>
        <end position="162"/>
    </location>
</feature>
<dbReference type="InterPro" id="IPR013111">
    <property type="entry name" value="EGF_extracell"/>
</dbReference>
<evidence type="ECO:0000259" key="12">
    <source>
        <dbReference type="PROSITE" id="PS50026"/>
    </source>
</evidence>
<dbReference type="InterPro" id="IPR000742">
    <property type="entry name" value="EGF"/>
</dbReference>
<dbReference type="InterPro" id="IPR013309">
    <property type="entry name" value="Wnt-inh"/>
</dbReference>
<evidence type="ECO:0000256" key="1">
    <source>
        <dbReference type="ARBA" id="ARBA00003309"/>
    </source>
</evidence>
<comment type="subcellular location">
    <subcellularLocation>
        <location evidence="2">Secreted</location>
    </subcellularLocation>
</comment>
<evidence type="ECO:0000256" key="9">
    <source>
        <dbReference type="ARBA" id="ARBA00023157"/>
    </source>
</evidence>
<dbReference type="OMA" id="CKKALCY"/>
<dbReference type="Proteomes" id="UP000694388">
    <property type="component" value="Unplaced"/>
</dbReference>
<dbReference type="PROSITE" id="PS01186">
    <property type="entry name" value="EGF_2"/>
    <property type="match status" value="3"/>
</dbReference>
<keyword evidence="4" id="KW-0217">Developmental protein</keyword>
<feature type="disulfide bond" evidence="11">
    <location>
        <begin position="232"/>
        <end position="241"/>
    </location>
</feature>
<evidence type="ECO:0000256" key="10">
    <source>
        <dbReference type="ARBA" id="ARBA00023180"/>
    </source>
</evidence>
<feature type="disulfide bond" evidence="11">
    <location>
        <begin position="120"/>
        <end position="130"/>
    </location>
</feature>
<evidence type="ECO:0000256" key="5">
    <source>
        <dbReference type="ARBA" id="ARBA00022525"/>
    </source>
</evidence>
<keyword evidence="8" id="KW-0732">Signal</keyword>
<evidence type="ECO:0000256" key="3">
    <source>
        <dbReference type="ARBA" id="ARBA00013854"/>
    </source>
</evidence>
<dbReference type="PANTHER" id="PTHR14949:SF32">
    <property type="entry name" value="WNT INHIBITORY FACTOR 1"/>
    <property type="match status" value="1"/>
</dbReference>
<keyword evidence="7" id="KW-0879">Wnt signaling pathway</keyword>
<evidence type="ECO:0000256" key="6">
    <source>
        <dbReference type="ARBA" id="ARBA00022536"/>
    </source>
</evidence>
<dbReference type="Pfam" id="PF07974">
    <property type="entry name" value="EGF_2"/>
    <property type="match status" value="1"/>
</dbReference>
<evidence type="ECO:0000313" key="14">
    <source>
        <dbReference type="Ensembl" id="ENSEBUP00000020966.1"/>
    </source>
</evidence>
<dbReference type="GO" id="GO:0005576">
    <property type="term" value="C:extracellular region"/>
    <property type="evidence" value="ECO:0007669"/>
    <property type="project" value="UniProtKB-SubCell"/>
</dbReference>
<reference evidence="14" key="2">
    <citation type="submission" date="2025-09" db="UniProtKB">
        <authorList>
            <consortium name="Ensembl"/>
        </authorList>
    </citation>
    <scope>IDENTIFICATION</scope>
</reference>
<feature type="disulfide bond" evidence="11">
    <location>
        <begin position="214"/>
        <end position="224"/>
    </location>
</feature>
<dbReference type="InterPro" id="IPR038677">
    <property type="entry name" value="WIF_sf"/>
</dbReference>
<keyword evidence="10" id="KW-0325">Glycoprotein</keyword>
<dbReference type="Gene3D" id="2.10.25.10">
    <property type="entry name" value="Laminin"/>
    <property type="match status" value="4"/>
</dbReference>
<dbReference type="InterPro" id="IPR050969">
    <property type="entry name" value="Dev_Signal_Modulators"/>
</dbReference>
<evidence type="ECO:0000256" key="4">
    <source>
        <dbReference type="ARBA" id="ARBA00022473"/>
    </source>
</evidence>
<evidence type="ECO:0000256" key="2">
    <source>
        <dbReference type="ARBA" id="ARBA00004613"/>
    </source>
</evidence>
<dbReference type="PROSITE" id="PS50026">
    <property type="entry name" value="EGF_3"/>
    <property type="match status" value="3"/>
</dbReference>
<feature type="disulfide bond" evidence="11">
    <location>
        <begin position="170"/>
        <end position="179"/>
    </location>
</feature>
<organism evidence="14 15">
    <name type="scientific">Eptatretus burgeri</name>
    <name type="common">Inshore hagfish</name>
    <dbReference type="NCBI Taxonomy" id="7764"/>
    <lineage>
        <taxon>Eukaryota</taxon>
        <taxon>Metazoa</taxon>
        <taxon>Chordata</taxon>
        <taxon>Craniata</taxon>
        <taxon>Vertebrata</taxon>
        <taxon>Cyclostomata</taxon>
        <taxon>Myxini</taxon>
        <taxon>Myxiniformes</taxon>
        <taxon>Myxinidae</taxon>
        <taxon>Eptatretinae</taxon>
        <taxon>Eptatretus</taxon>
    </lineage>
</organism>
<dbReference type="PANTHER" id="PTHR14949">
    <property type="entry name" value="EGF-LIKE-DOMAIN, MULTIPLE 7, 8"/>
    <property type="match status" value="1"/>
</dbReference>
<evidence type="ECO:0000313" key="15">
    <source>
        <dbReference type="Proteomes" id="UP000694388"/>
    </source>
</evidence>
<reference evidence="14" key="1">
    <citation type="submission" date="2025-08" db="UniProtKB">
        <authorList>
            <consortium name="Ensembl"/>
        </authorList>
    </citation>
    <scope>IDENTIFICATION</scope>
</reference>
<dbReference type="GO" id="GO:0005102">
    <property type="term" value="F:signaling receptor binding"/>
    <property type="evidence" value="ECO:0007669"/>
    <property type="project" value="TreeGrafter"/>
</dbReference>
<comment type="function">
    <text evidence="1">Binds to WNT proteins and inhibits their activities. May be involved in mesoderm segmentation.</text>
</comment>
<dbReference type="PROSITE" id="PS00022">
    <property type="entry name" value="EGF_1"/>
    <property type="match status" value="3"/>
</dbReference>
<feature type="domain" description="EGF-like" evidence="12">
    <location>
        <begin position="116"/>
        <end position="145"/>
    </location>
</feature>
<keyword evidence="15" id="KW-1185">Reference proteome</keyword>
<dbReference type="PRINTS" id="PR01901">
    <property type="entry name" value="WIFPROTEIN"/>
</dbReference>
<sequence>MAPFTQDFRRAQQRMPAIPATIPAIDFTWEAARKGEFFYEFQLLRSLDEDIMGHPTINVPPLGSIPAERSVVRVSFPCRGSRDGVAAFRAIVHVIEQGGDVILATPENAVFFKVCKKAGCHRPCRHGGECTKHGVCDCPTGYSGTYCEKALCNTQCLNGGVCISPGVCICPQGYSGPYCDKVNCTCYNGGRCSLLGKCICPLSHTGEHCDQSLCQPECHNGGRCVGPGHCKCSKGYTGDLCSHPICTPRCGIHGVCIHPHVCHCDRGWHGQICDKYDHPNLLVPRAGHKNKPRALPTKVLQVEVTPEDSNYIW</sequence>
<feature type="domain" description="EGF-like" evidence="12">
    <location>
        <begin position="210"/>
        <end position="242"/>
    </location>
</feature>
<accession>A0A8C4QV12</accession>
<feature type="domain" description="WIF" evidence="13">
    <location>
        <begin position="1"/>
        <end position="115"/>
    </location>
</feature>
<dbReference type="GeneTree" id="ENSGT00940000160401"/>
<dbReference type="GO" id="GO:0016055">
    <property type="term" value="P:Wnt signaling pathway"/>
    <property type="evidence" value="ECO:0007669"/>
    <property type="project" value="UniProtKB-KW"/>
</dbReference>
<evidence type="ECO:0000256" key="8">
    <source>
        <dbReference type="ARBA" id="ARBA00022729"/>
    </source>
</evidence>
<keyword evidence="6 11" id="KW-0245">EGF-like domain</keyword>
<protein>
    <recommendedName>
        <fullName evidence="3">Wnt inhibitory factor 1</fullName>
    </recommendedName>
</protein>
<dbReference type="Gene3D" id="2.60.40.2170">
    <property type="entry name" value="Wnt, WIF domain"/>
    <property type="match status" value="1"/>
</dbReference>
<dbReference type="Ensembl" id="ENSEBUT00000021541.1">
    <property type="protein sequence ID" value="ENSEBUP00000020966.1"/>
    <property type="gene ID" value="ENSEBUG00000012961.1"/>
</dbReference>